<gene>
    <name evidence="2" type="ORF">BDD16_003600</name>
</gene>
<keyword evidence="1" id="KW-0472">Membrane</keyword>
<accession>A0A7Y9R2S8</accession>
<dbReference type="RefSeq" id="WP_179635232.1">
    <property type="nucleotide sequence ID" value="NZ_JACCFH010000001.1"/>
</dbReference>
<evidence type="ECO:0000256" key="1">
    <source>
        <dbReference type="SAM" id="Phobius"/>
    </source>
</evidence>
<dbReference type="SUPFAM" id="SSF81901">
    <property type="entry name" value="HCP-like"/>
    <property type="match status" value="1"/>
</dbReference>
<keyword evidence="1" id="KW-1133">Transmembrane helix</keyword>
<sequence>MSSVRGQDAGRKKRIAEVVGAQIEPITRFRTSDLKELSSDLESGAELVVTTRQRVDLDIETAVCTGRLPHGISARPDVATIEAELQQRLATAESAATARIQQWATEEPGRYRRLLPTGTFFSDLPNETIGTEWACATCSQRGRLACAGCAGSGAQTCPDCQGRRHGACRQCRGLGRLACGVCEGRGQVQATAGAPGAPEALVPCTACRQGWLDCAACEGRGEQDCPRCTASGRIVCPDCQGQQELDCPDCAASGWHHQWGRLRERLEVEDLLEVHHPDPAVAAAITARHADVTTLDEVCTLEQVRYTTAPLAVQAVQRLRLPVRQVRLQVAGQPMQFTALGPSLEIIDYQQVAAVLLGHDLDTLEKNVDGSGRHLGEALQRFLQSPLNLDIAARKPLADIDRQYPGMVDEAYRTRALQSAQRAVERLWLQRVRRPRLYGLAGIGAVSALLVAFGSPHFGVASASVLATGLGIAAWVGADWQARRALALSLQRPGSDRLLRPLRQSAVVRRWQLVSLAAAVVVALAGAAAMTRLPHVRQQVEQRQADTALQQQLAVWLGSDDKDHRLRHYPTAEVLVQALARPPVDPRIRLVRAWQLLLGPDGVTPDPRGAERLLDGLEQDPALAHAVVLARARATLWLRSRSVSALQATATALEELPQPPSPEALYTLALVQLTPALAARTGGLSAGIATLQQAADTGHASACFELGRRLGAGAGLRRDLAAARRYLGYAESKGVPGAAKELAALR</sequence>
<protein>
    <recommendedName>
        <fullName evidence="4">Sel1 repeat family protein</fullName>
    </recommendedName>
</protein>
<feature type="transmembrane region" description="Helical" evidence="1">
    <location>
        <begin position="460"/>
        <end position="478"/>
    </location>
</feature>
<keyword evidence="3" id="KW-1185">Reference proteome</keyword>
<evidence type="ECO:0008006" key="4">
    <source>
        <dbReference type="Google" id="ProtNLM"/>
    </source>
</evidence>
<dbReference type="Proteomes" id="UP000518288">
    <property type="component" value="Unassembled WGS sequence"/>
</dbReference>
<evidence type="ECO:0000313" key="3">
    <source>
        <dbReference type="Proteomes" id="UP000518288"/>
    </source>
</evidence>
<feature type="transmembrane region" description="Helical" evidence="1">
    <location>
        <begin position="437"/>
        <end position="454"/>
    </location>
</feature>
<name>A0A7Y9R2S8_9BURK</name>
<evidence type="ECO:0000313" key="2">
    <source>
        <dbReference type="EMBL" id="NYG34614.1"/>
    </source>
</evidence>
<proteinExistence type="predicted"/>
<reference evidence="2 3" key="1">
    <citation type="submission" date="2020-07" db="EMBL/GenBank/DDBJ databases">
        <title>Genomic Encyclopedia of Archaeal and Bacterial Type Strains, Phase II (KMG-II): from individual species to whole genera.</title>
        <authorList>
            <person name="Goeker M."/>
        </authorList>
    </citation>
    <scope>NUCLEOTIDE SEQUENCE [LARGE SCALE GENOMIC DNA]</scope>
    <source>
        <strain evidence="2 3">DSM 21226</strain>
    </source>
</reference>
<dbReference type="AlphaFoldDB" id="A0A7Y9R2S8"/>
<dbReference type="PANTHER" id="PTHR15852">
    <property type="entry name" value="PLASTID TRANSCRIPTIONALLY ACTIVE PROTEIN"/>
    <property type="match status" value="1"/>
</dbReference>
<keyword evidence="1" id="KW-0812">Transmembrane</keyword>
<dbReference type="InterPro" id="IPR011990">
    <property type="entry name" value="TPR-like_helical_dom_sf"/>
</dbReference>
<dbReference type="Gene3D" id="1.25.40.10">
    <property type="entry name" value="Tetratricopeptide repeat domain"/>
    <property type="match status" value="1"/>
</dbReference>
<comment type="caution">
    <text evidence="2">The sequence shown here is derived from an EMBL/GenBank/DDBJ whole genome shotgun (WGS) entry which is preliminary data.</text>
</comment>
<organism evidence="2 3">
    <name type="scientific">Sphaerotilus montanus</name>
    <dbReference type="NCBI Taxonomy" id="522889"/>
    <lineage>
        <taxon>Bacteria</taxon>
        <taxon>Pseudomonadati</taxon>
        <taxon>Pseudomonadota</taxon>
        <taxon>Betaproteobacteria</taxon>
        <taxon>Burkholderiales</taxon>
        <taxon>Sphaerotilaceae</taxon>
        <taxon>Sphaerotilus</taxon>
    </lineage>
</organism>
<dbReference type="EMBL" id="JACCFH010000001">
    <property type="protein sequence ID" value="NYG34614.1"/>
    <property type="molecule type" value="Genomic_DNA"/>
</dbReference>
<dbReference type="PANTHER" id="PTHR15852:SF54">
    <property type="entry name" value="PROTEIN SSUH2 HOMOLOG"/>
    <property type="match status" value="1"/>
</dbReference>
<feature type="transmembrane region" description="Helical" evidence="1">
    <location>
        <begin position="513"/>
        <end position="533"/>
    </location>
</feature>